<dbReference type="Proteomes" id="UP000298860">
    <property type="component" value="Unassembled WGS sequence"/>
</dbReference>
<evidence type="ECO:0000313" key="6">
    <source>
        <dbReference type="EMBL" id="GDY33944.1"/>
    </source>
</evidence>
<dbReference type="SUPFAM" id="SSF46785">
    <property type="entry name" value="Winged helix' DNA-binding domain"/>
    <property type="match status" value="1"/>
</dbReference>
<dbReference type="Pfam" id="PF03965">
    <property type="entry name" value="Penicillinase_R"/>
    <property type="match status" value="1"/>
</dbReference>
<organism evidence="6 7">
    <name type="scientific">Gandjariella thermophila</name>
    <dbReference type="NCBI Taxonomy" id="1931992"/>
    <lineage>
        <taxon>Bacteria</taxon>
        <taxon>Bacillati</taxon>
        <taxon>Actinomycetota</taxon>
        <taxon>Actinomycetes</taxon>
        <taxon>Pseudonocardiales</taxon>
        <taxon>Pseudonocardiaceae</taxon>
        <taxon>Gandjariella</taxon>
    </lineage>
</organism>
<evidence type="ECO:0000256" key="3">
    <source>
        <dbReference type="ARBA" id="ARBA00023125"/>
    </source>
</evidence>
<dbReference type="EMBL" id="BJFL01000069">
    <property type="protein sequence ID" value="GDY33944.1"/>
    <property type="molecule type" value="Genomic_DNA"/>
</dbReference>
<evidence type="ECO:0000256" key="5">
    <source>
        <dbReference type="SAM" id="MobiDB-lite"/>
    </source>
</evidence>
<evidence type="ECO:0000256" key="4">
    <source>
        <dbReference type="ARBA" id="ARBA00023163"/>
    </source>
</evidence>
<feature type="region of interest" description="Disordered" evidence="5">
    <location>
        <begin position="1"/>
        <end position="21"/>
    </location>
</feature>
<dbReference type="InterPro" id="IPR005650">
    <property type="entry name" value="BlaI_family"/>
</dbReference>
<dbReference type="GO" id="GO:0003677">
    <property type="term" value="F:DNA binding"/>
    <property type="evidence" value="ECO:0007669"/>
    <property type="project" value="UniProtKB-KW"/>
</dbReference>
<keyword evidence="7" id="KW-1185">Reference proteome</keyword>
<proteinExistence type="inferred from homology"/>
<dbReference type="GO" id="GO:0045892">
    <property type="term" value="P:negative regulation of DNA-templated transcription"/>
    <property type="evidence" value="ECO:0007669"/>
    <property type="project" value="InterPro"/>
</dbReference>
<gene>
    <name evidence="6" type="ORF">GTS_55770</name>
</gene>
<sequence length="147" mass="16086">MPERDAPDDDATVTAASGGRRDRGALEAAVLALFADTAEALTVSEVQARLGGTSAYTTVMTTLARLHRKGALNRQRRGKAFAYTVAAPPQAVEDAIVARRMRELLEGRTDRGEVLTRFVAELDPTDEQLLTRILHQLDHRNQPPDQP</sequence>
<keyword evidence="3" id="KW-0238">DNA-binding</keyword>
<reference evidence="7" key="1">
    <citation type="submission" date="2019-04" db="EMBL/GenBank/DDBJ databases">
        <title>Draft genome sequence of Pseudonocardiaceae bacterium SL3-2-4.</title>
        <authorList>
            <person name="Ningsih F."/>
            <person name="Yokota A."/>
            <person name="Sakai Y."/>
            <person name="Nanatani K."/>
            <person name="Yabe S."/>
            <person name="Oetari A."/>
            <person name="Sjamsuridzal W."/>
        </authorList>
    </citation>
    <scope>NUCLEOTIDE SEQUENCE [LARGE SCALE GENOMIC DNA]</scope>
    <source>
        <strain evidence="7">SL3-2-4</strain>
    </source>
</reference>
<name>A0A4D4JE69_9PSEU</name>
<protein>
    <submittedName>
        <fullName evidence="6">Putative penicillinase repressor</fullName>
    </submittedName>
</protein>
<dbReference type="AlphaFoldDB" id="A0A4D4JE69"/>
<feature type="compositionally biased region" description="Acidic residues" evidence="5">
    <location>
        <begin position="1"/>
        <end position="11"/>
    </location>
</feature>
<dbReference type="OrthoDB" id="9813987at2"/>
<evidence type="ECO:0000256" key="2">
    <source>
        <dbReference type="ARBA" id="ARBA00023015"/>
    </source>
</evidence>
<dbReference type="RefSeq" id="WP_137816843.1">
    <property type="nucleotide sequence ID" value="NZ_BJFL01000069.1"/>
</dbReference>
<accession>A0A4D4JE69</accession>
<dbReference type="Gene3D" id="1.10.10.10">
    <property type="entry name" value="Winged helix-like DNA-binding domain superfamily/Winged helix DNA-binding domain"/>
    <property type="match status" value="1"/>
</dbReference>
<dbReference type="InterPro" id="IPR036390">
    <property type="entry name" value="WH_DNA-bd_sf"/>
</dbReference>
<comment type="similarity">
    <text evidence="1">Belongs to the BlaI transcriptional regulatory family.</text>
</comment>
<evidence type="ECO:0000313" key="7">
    <source>
        <dbReference type="Proteomes" id="UP000298860"/>
    </source>
</evidence>
<keyword evidence="2" id="KW-0805">Transcription regulation</keyword>
<comment type="caution">
    <text evidence="6">The sequence shown here is derived from an EMBL/GenBank/DDBJ whole genome shotgun (WGS) entry which is preliminary data.</text>
</comment>
<evidence type="ECO:0000256" key="1">
    <source>
        <dbReference type="ARBA" id="ARBA00011046"/>
    </source>
</evidence>
<keyword evidence="4" id="KW-0804">Transcription</keyword>
<dbReference type="InterPro" id="IPR036388">
    <property type="entry name" value="WH-like_DNA-bd_sf"/>
</dbReference>